<gene>
    <name evidence="3" type="ORF">HPB52_017384</name>
</gene>
<evidence type="ECO:0000313" key="3">
    <source>
        <dbReference type="EMBL" id="KAH7962671.1"/>
    </source>
</evidence>
<dbReference type="AlphaFoldDB" id="A0A9D4T109"/>
<reference evidence="3" key="2">
    <citation type="submission" date="2021-09" db="EMBL/GenBank/DDBJ databases">
        <authorList>
            <person name="Jia N."/>
            <person name="Wang J."/>
            <person name="Shi W."/>
            <person name="Du L."/>
            <person name="Sun Y."/>
            <person name="Zhan W."/>
            <person name="Jiang J."/>
            <person name="Wang Q."/>
            <person name="Zhang B."/>
            <person name="Ji P."/>
            <person name="Sakyi L.B."/>
            <person name="Cui X."/>
            <person name="Yuan T."/>
            <person name="Jiang B."/>
            <person name="Yang W."/>
            <person name="Lam T.T.-Y."/>
            <person name="Chang Q."/>
            <person name="Ding S."/>
            <person name="Wang X."/>
            <person name="Zhu J."/>
            <person name="Ruan X."/>
            <person name="Zhao L."/>
            <person name="Wei J."/>
            <person name="Que T."/>
            <person name="Du C."/>
            <person name="Cheng J."/>
            <person name="Dai P."/>
            <person name="Han X."/>
            <person name="Huang E."/>
            <person name="Gao Y."/>
            <person name="Liu J."/>
            <person name="Shao H."/>
            <person name="Ye R."/>
            <person name="Li L."/>
            <person name="Wei W."/>
            <person name="Wang X."/>
            <person name="Wang C."/>
            <person name="Huo Q."/>
            <person name="Li W."/>
            <person name="Guo W."/>
            <person name="Chen H."/>
            <person name="Chen S."/>
            <person name="Zhou L."/>
            <person name="Zhou L."/>
            <person name="Ni X."/>
            <person name="Tian J."/>
            <person name="Zhou Y."/>
            <person name="Sheng Y."/>
            <person name="Liu T."/>
            <person name="Pan Y."/>
            <person name="Xia L."/>
            <person name="Li J."/>
            <person name="Zhao F."/>
            <person name="Cao W."/>
        </authorList>
    </citation>
    <scope>NUCLEOTIDE SEQUENCE</scope>
    <source>
        <strain evidence="3">Rsan-2018</strain>
        <tissue evidence="3">Larvae</tissue>
    </source>
</reference>
<dbReference type="GO" id="GO:0016747">
    <property type="term" value="F:acyltransferase activity, transferring groups other than amino-acyl groups"/>
    <property type="evidence" value="ECO:0007669"/>
    <property type="project" value="InterPro"/>
</dbReference>
<comment type="caution">
    <text evidence="3">The sequence shown here is derived from an EMBL/GenBank/DDBJ whole genome shotgun (WGS) entry which is preliminary data.</text>
</comment>
<dbReference type="VEuPathDB" id="VectorBase:RSAN_053584"/>
<dbReference type="OrthoDB" id="5771378at2759"/>
<dbReference type="Gene3D" id="3.40.630.90">
    <property type="match status" value="1"/>
</dbReference>
<dbReference type="InterPro" id="IPR000182">
    <property type="entry name" value="GNAT_dom"/>
</dbReference>
<dbReference type="OMA" id="VDSLWKC"/>
<protein>
    <recommendedName>
        <fullName evidence="2">N-acetyltransferase domain-containing protein</fullName>
    </recommendedName>
</protein>
<evidence type="ECO:0000259" key="2">
    <source>
        <dbReference type="PROSITE" id="PS51186"/>
    </source>
</evidence>
<dbReference type="PROSITE" id="PS51186">
    <property type="entry name" value="GNAT"/>
    <property type="match status" value="1"/>
</dbReference>
<dbReference type="Proteomes" id="UP000821837">
    <property type="component" value="Chromosome 3"/>
</dbReference>
<dbReference type="PANTHER" id="PTHR47237:SF1">
    <property type="entry name" value="SLL0310 PROTEIN"/>
    <property type="match status" value="1"/>
</dbReference>
<dbReference type="Pfam" id="PF00583">
    <property type="entry name" value="Acetyltransf_1"/>
    <property type="match status" value="1"/>
</dbReference>
<organism evidence="3 4">
    <name type="scientific">Rhipicephalus sanguineus</name>
    <name type="common">Brown dog tick</name>
    <name type="synonym">Ixodes sanguineus</name>
    <dbReference type="NCBI Taxonomy" id="34632"/>
    <lineage>
        <taxon>Eukaryota</taxon>
        <taxon>Metazoa</taxon>
        <taxon>Ecdysozoa</taxon>
        <taxon>Arthropoda</taxon>
        <taxon>Chelicerata</taxon>
        <taxon>Arachnida</taxon>
        <taxon>Acari</taxon>
        <taxon>Parasitiformes</taxon>
        <taxon>Ixodida</taxon>
        <taxon>Ixodoidea</taxon>
        <taxon>Ixodidae</taxon>
        <taxon>Rhipicephalinae</taxon>
        <taxon>Rhipicephalus</taxon>
        <taxon>Rhipicephalus</taxon>
    </lineage>
</organism>
<keyword evidence="4" id="KW-1185">Reference proteome</keyword>
<dbReference type="SUPFAM" id="SSF55729">
    <property type="entry name" value="Acyl-CoA N-acyltransferases (Nat)"/>
    <property type="match status" value="1"/>
</dbReference>
<name>A0A9D4T109_RHISA</name>
<sequence length="338" mass="38327">MPTHNHARPVRAEPTVRDSSWRPRIAGEPKKPKKKMSEEKPPLIKNAMPLKDRKYTIRELQYEELPRLAELWKTIGFMISGDLIDSLWKCDRAGMIAAVAEDGEVIGSCCAPFVGEGMAKLWLHGLQQQYRNQGLGTQLADRAMEHIGDANAYTLCIPEHEHIYLNKYQFNVSSRLFQILGPAVPRLTGVITSLPGVRVMESERGVRELLLEYDTDIVGFNRTALLDRMLKEKNTMLRIALREDNQIGGYGFISEGLHGAAIVRHLSADSIDIAELLLGRLFRDCPAVASKGVWAVGCIQSYESHSFFKKFNLKSIHEMKLLRRRGVDNDMSRVYVFY</sequence>
<dbReference type="InterPro" id="IPR052729">
    <property type="entry name" value="Acyl/Acetyltrans_Enzymes"/>
</dbReference>
<dbReference type="InterPro" id="IPR016181">
    <property type="entry name" value="Acyl_CoA_acyltransferase"/>
</dbReference>
<accession>A0A9D4T109</accession>
<reference evidence="3" key="1">
    <citation type="journal article" date="2020" name="Cell">
        <title>Large-Scale Comparative Analyses of Tick Genomes Elucidate Their Genetic Diversity and Vector Capacities.</title>
        <authorList>
            <consortium name="Tick Genome and Microbiome Consortium (TIGMIC)"/>
            <person name="Jia N."/>
            <person name="Wang J."/>
            <person name="Shi W."/>
            <person name="Du L."/>
            <person name="Sun Y."/>
            <person name="Zhan W."/>
            <person name="Jiang J.F."/>
            <person name="Wang Q."/>
            <person name="Zhang B."/>
            <person name="Ji P."/>
            <person name="Bell-Sakyi L."/>
            <person name="Cui X.M."/>
            <person name="Yuan T.T."/>
            <person name="Jiang B.G."/>
            <person name="Yang W.F."/>
            <person name="Lam T.T."/>
            <person name="Chang Q.C."/>
            <person name="Ding S.J."/>
            <person name="Wang X.J."/>
            <person name="Zhu J.G."/>
            <person name="Ruan X.D."/>
            <person name="Zhao L."/>
            <person name="Wei J.T."/>
            <person name="Ye R.Z."/>
            <person name="Que T.C."/>
            <person name="Du C.H."/>
            <person name="Zhou Y.H."/>
            <person name="Cheng J.X."/>
            <person name="Dai P.F."/>
            <person name="Guo W.B."/>
            <person name="Han X.H."/>
            <person name="Huang E.J."/>
            <person name="Li L.F."/>
            <person name="Wei W."/>
            <person name="Gao Y.C."/>
            <person name="Liu J.Z."/>
            <person name="Shao H.Z."/>
            <person name="Wang X."/>
            <person name="Wang C.C."/>
            <person name="Yang T.C."/>
            <person name="Huo Q.B."/>
            <person name="Li W."/>
            <person name="Chen H.Y."/>
            <person name="Chen S.E."/>
            <person name="Zhou L.G."/>
            <person name="Ni X.B."/>
            <person name="Tian J.H."/>
            <person name="Sheng Y."/>
            <person name="Liu T."/>
            <person name="Pan Y.S."/>
            <person name="Xia L.Y."/>
            <person name="Li J."/>
            <person name="Zhao F."/>
            <person name="Cao W.C."/>
        </authorList>
    </citation>
    <scope>NUCLEOTIDE SEQUENCE</scope>
    <source>
        <strain evidence="3">Rsan-2018</strain>
    </source>
</reference>
<proteinExistence type="predicted"/>
<dbReference type="Gene3D" id="3.40.630.30">
    <property type="match status" value="1"/>
</dbReference>
<dbReference type="CDD" id="cd04301">
    <property type="entry name" value="NAT_SF"/>
    <property type="match status" value="1"/>
</dbReference>
<feature type="region of interest" description="Disordered" evidence="1">
    <location>
        <begin position="1"/>
        <end position="41"/>
    </location>
</feature>
<dbReference type="PANTHER" id="PTHR47237">
    <property type="entry name" value="SLL0310 PROTEIN"/>
    <property type="match status" value="1"/>
</dbReference>
<feature type="compositionally biased region" description="Basic and acidic residues" evidence="1">
    <location>
        <begin position="10"/>
        <end position="41"/>
    </location>
</feature>
<evidence type="ECO:0000256" key="1">
    <source>
        <dbReference type="SAM" id="MobiDB-lite"/>
    </source>
</evidence>
<feature type="domain" description="N-acetyltransferase" evidence="2">
    <location>
        <begin position="55"/>
        <end position="232"/>
    </location>
</feature>
<dbReference type="EMBL" id="JABSTV010001249">
    <property type="protein sequence ID" value="KAH7962671.1"/>
    <property type="molecule type" value="Genomic_DNA"/>
</dbReference>
<evidence type="ECO:0000313" key="4">
    <source>
        <dbReference type="Proteomes" id="UP000821837"/>
    </source>
</evidence>